<sequence length="124" mass="13396">MSRPVLVFDGDCGFCTDCARLARDRVAPGVDIVPWQRAGLPPGTAERARHEVLLRDAAGRRVWGGVDAVAVLLLASPRPWWPAAGWLLRRAPVRALGAAAYRWVARNRHRMPGGTPACALGPPT</sequence>
<protein>
    <submittedName>
        <fullName evidence="1">Putative DCC family thiol-disulfide oxidoreductase YuxK</fullName>
    </submittedName>
</protein>
<dbReference type="GO" id="GO:0015035">
    <property type="term" value="F:protein-disulfide reductase activity"/>
    <property type="evidence" value="ECO:0007669"/>
    <property type="project" value="InterPro"/>
</dbReference>
<dbReference type="Pfam" id="PF04134">
    <property type="entry name" value="DCC1-like"/>
    <property type="match status" value="1"/>
</dbReference>
<evidence type="ECO:0000313" key="2">
    <source>
        <dbReference type="Proteomes" id="UP000575985"/>
    </source>
</evidence>
<name>A0A853BSQ2_9ACTN</name>
<proteinExistence type="predicted"/>
<gene>
    <name evidence="1" type="ORF">HNR12_005076</name>
</gene>
<keyword evidence="2" id="KW-1185">Reference proteome</keyword>
<dbReference type="EMBL" id="JACCFO010000001">
    <property type="protein sequence ID" value="NYI98799.1"/>
    <property type="molecule type" value="Genomic_DNA"/>
</dbReference>
<dbReference type="InterPro" id="IPR007263">
    <property type="entry name" value="DCC1-like"/>
</dbReference>
<dbReference type="AlphaFoldDB" id="A0A853BSQ2"/>
<dbReference type="RefSeq" id="WP_179769881.1">
    <property type="nucleotide sequence ID" value="NZ_JACCFO010000001.1"/>
</dbReference>
<evidence type="ECO:0000313" key="1">
    <source>
        <dbReference type="EMBL" id="NYI98799.1"/>
    </source>
</evidence>
<comment type="caution">
    <text evidence="1">The sequence shown here is derived from an EMBL/GenBank/DDBJ whole genome shotgun (WGS) entry which is preliminary data.</text>
</comment>
<reference evidence="1 2" key="1">
    <citation type="submission" date="2020-07" db="EMBL/GenBank/DDBJ databases">
        <title>Sequencing the genomes of 1000 actinobacteria strains.</title>
        <authorList>
            <person name="Klenk H.-P."/>
        </authorList>
    </citation>
    <scope>NUCLEOTIDE SEQUENCE [LARGE SCALE GENOMIC DNA]</scope>
    <source>
        <strain evidence="1 2">DSM 45927</strain>
    </source>
</reference>
<organism evidence="1 2">
    <name type="scientific">Streptomonospora nanhaiensis</name>
    <dbReference type="NCBI Taxonomy" id="1323731"/>
    <lineage>
        <taxon>Bacteria</taxon>
        <taxon>Bacillati</taxon>
        <taxon>Actinomycetota</taxon>
        <taxon>Actinomycetes</taxon>
        <taxon>Streptosporangiales</taxon>
        <taxon>Nocardiopsidaceae</taxon>
        <taxon>Streptomonospora</taxon>
    </lineage>
</organism>
<accession>A0A853BSQ2</accession>
<dbReference type="Proteomes" id="UP000575985">
    <property type="component" value="Unassembled WGS sequence"/>
</dbReference>